<feature type="region of interest" description="Disordered" evidence="1">
    <location>
        <begin position="274"/>
        <end position="350"/>
    </location>
</feature>
<evidence type="ECO:0000313" key="3">
    <source>
        <dbReference type="Proteomes" id="UP000825890"/>
    </source>
</evidence>
<dbReference type="EMBL" id="BOLY01000008">
    <property type="protein sequence ID" value="GIZ48318.1"/>
    <property type="molecule type" value="Genomic_DNA"/>
</dbReference>
<name>A0A9P3FI11_9PEZI</name>
<reference evidence="2 3" key="1">
    <citation type="submission" date="2021-01" db="EMBL/GenBank/DDBJ databases">
        <title>Cercospora kikuchii MAFF 305040 whole genome shotgun sequence.</title>
        <authorList>
            <person name="Kashiwa T."/>
            <person name="Suzuki T."/>
        </authorList>
    </citation>
    <scope>NUCLEOTIDE SEQUENCE [LARGE SCALE GENOMIC DNA]</scope>
    <source>
        <strain evidence="2 3">MAFF 305040</strain>
    </source>
</reference>
<accession>A0A9P3FI11</accession>
<dbReference type="Proteomes" id="UP000825890">
    <property type="component" value="Unassembled WGS sequence"/>
</dbReference>
<feature type="compositionally biased region" description="Polar residues" evidence="1">
    <location>
        <begin position="297"/>
        <end position="314"/>
    </location>
</feature>
<evidence type="ECO:0000313" key="2">
    <source>
        <dbReference type="EMBL" id="GIZ48318.1"/>
    </source>
</evidence>
<evidence type="ECO:0000256" key="1">
    <source>
        <dbReference type="SAM" id="MobiDB-lite"/>
    </source>
</evidence>
<proteinExistence type="predicted"/>
<organism evidence="2 3">
    <name type="scientific">Cercospora kikuchii</name>
    <dbReference type="NCBI Taxonomy" id="84275"/>
    <lineage>
        <taxon>Eukaryota</taxon>
        <taxon>Fungi</taxon>
        <taxon>Dikarya</taxon>
        <taxon>Ascomycota</taxon>
        <taxon>Pezizomycotina</taxon>
        <taxon>Dothideomycetes</taxon>
        <taxon>Dothideomycetidae</taxon>
        <taxon>Mycosphaerellales</taxon>
        <taxon>Mycosphaerellaceae</taxon>
        <taxon>Cercospora</taxon>
    </lineage>
</organism>
<dbReference type="RefSeq" id="XP_044662805.1">
    <property type="nucleotide sequence ID" value="XM_044806870.1"/>
</dbReference>
<sequence>MPRQLTISPAPYKSSHLAIPPSPFSPRLPISPPASPPTKQAVKNLVHVERRKAHIKSTTELLPPPSDPLHWLWQCHKCSRVYQLGVTRRCLDDGHFFCAGTTVVKKGRGKNGRVVRKHAACASEFDYQGWKQWGVWRRSVGEQIEAAEALLKAEEAFESVFGPTNASPLIPSEAKWINGTWMQKAAHARTLSGGSKADCWERCDYPSECRWGKQYGVKTPTVVSVSPKTTSQPEVAVNTKKTEPKTSFEDILIELAQSAMGTTSTSVDITDLPIVKEKPEEEARSAKEPEYLEPLSPTRTQRQKSVTDGETTIVSMDDLLDSVKRRKRRSSGQLPSPLGANPPSPTGSEMTVEYIEGLDPLQRSSSANSVPTVSIVEREVEMQSSKAVDDMQVDIKKGKVPSLQERAEGFVRGLVIKKR</sequence>
<keyword evidence="3" id="KW-1185">Reference proteome</keyword>
<feature type="compositionally biased region" description="Basic and acidic residues" evidence="1">
    <location>
        <begin position="274"/>
        <end position="290"/>
    </location>
</feature>
<comment type="caution">
    <text evidence="2">The sequence shown here is derived from an EMBL/GenBank/DDBJ whole genome shotgun (WGS) entry which is preliminary data.</text>
</comment>
<gene>
    <name evidence="2" type="ORF">CKM354_001138500</name>
</gene>
<dbReference type="GeneID" id="68296960"/>
<dbReference type="OrthoDB" id="5396104at2759"/>
<protein>
    <submittedName>
        <fullName evidence="2">Uncharacterized protein</fullName>
    </submittedName>
</protein>
<dbReference type="AlphaFoldDB" id="A0A9P3FI11"/>